<evidence type="ECO:0000313" key="2">
    <source>
        <dbReference type="Proteomes" id="UP001597541"/>
    </source>
</evidence>
<name>A0ABW5PGD4_9BACL</name>
<keyword evidence="2" id="KW-1185">Reference proteome</keyword>
<comment type="caution">
    <text evidence="1">The sequence shown here is derived from an EMBL/GenBank/DDBJ whole genome shotgun (WGS) entry which is preliminary data.</text>
</comment>
<dbReference type="EMBL" id="JBHUME010000012">
    <property type="protein sequence ID" value="MFD2614486.1"/>
    <property type="molecule type" value="Genomic_DNA"/>
</dbReference>
<reference evidence="2" key="1">
    <citation type="journal article" date="2019" name="Int. J. Syst. Evol. Microbiol.">
        <title>The Global Catalogue of Microorganisms (GCM) 10K type strain sequencing project: providing services to taxonomists for standard genome sequencing and annotation.</title>
        <authorList>
            <consortium name="The Broad Institute Genomics Platform"/>
            <consortium name="The Broad Institute Genome Sequencing Center for Infectious Disease"/>
            <person name="Wu L."/>
            <person name="Ma J."/>
        </authorList>
    </citation>
    <scope>NUCLEOTIDE SEQUENCE [LARGE SCALE GENOMIC DNA]</scope>
    <source>
        <strain evidence="2">KCTC 3950</strain>
    </source>
</reference>
<dbReference type="RefSeq" id="WP_377605402.1">
    <property type="nucleotide sequence ID" value="NZ_JBHUME010000012.1"/>
</dbReference>
<protein>
    <submittedName>
        <fullName evidence="1">Uncharacterized protein</fullName>
    </submittedName>
</protein>
<organism evidence="1 2">
    <name type="scientific">Paenibacillus gansuensis</name>
    <dbReference type="NCBI Taxonomy" id="306542"/>
    <lineage>
        <taxon>Bacteria</taxon>
        <taxon>Bacillati</taxon>
        <taxon>Bacillota</taxon>
        <taxon>Bacilli</taxon>
        <taxon>Bacillales</taxon>
        <taxon>Paenibacillaceae</taxon>
        <taxon>Paenibacillus</taxon>
    </lineage>
</organism>
<proteinExistence type="predicted"/>
<evidence type="ECO:0000313" key="1">
    <source>
        <dbReference type="EMBL" id="MFD2614486.1"/>
    </source>
</evidence>
<dbReference type="Proteomes" id="UP001597541">
    <property type="component" value="Unassembled WGS sequence"/>
</dbReference>
<accession>A0ABW5PGD4</accession>
<sequence length="128" mass="14402">MAISTGKTREERIKTEFNRLKRLLKNLSKDQLSAADGLIRRIAFMAITLEDLEADINCYGEVESFSQGDATYDRQRPAVTIYNATIKNYTTACKQVMELVPASAPKTNEADPFMKIMGRKSTPVRKHG</sequence>
<gene>
    <name evidence="1" type="ORF">ACFSUF_18905</name>
</gene>